<dbReference type="PANTHER" id="PTHR12714:SF9">
    <property type="entry name" value="PROTEIN-S-ISOPRENYLCYSTEINE O-METHYLTRANSFERASE"/>
    <property type="match status" value="1"/>
</dbReference>
<dbReference type="OrthoDB" id="422086at2759"/>
<accession>A0A7R9MTC7</accession>
<evidence type="ECO:0000256" key="13">
    <source>
        <dbReference type="RuleBase" id="RU362022"/>
    </source>
</evidence>
<comment type="similarity">
    <text evidence="3 13">Belongs to the class VI-like SAM-binding methyltransferase superfamily. Isoprenylcysteine carboxyl methyltransferase family.</text>
</comment>
<evidence type="ECO:0000313" key="15">
    <source>
        <dbReference type="Proteomes" id="UP000728032"/>
    </source>
</evidence>
<keyword evidence="6" id="KW-0808">Transferase</keyword>
<dbReference type="PANTHER" id="PTHR12714">
    <property type="entry name" value="PROTEIN-S ISOPRENYLCYSTEINE O-METHYLTRANSFERASE"/>
    <property type="match status" value="1"/>
</dbReference>
<evidence type="ECO:0000256" key="5">
    <source>
        <dbReference type="ARBA" id="ARBA00022603"/>
    </source>
</evidence>
<dbReference type="GO" id="GO:0004671">
    <property type="term" value="F:protein C-terminal S-isoprenylcysteine carboxyl O-methyltransferase activity"/>
    <property type="evidence" value="ECO:0007669"/>
    <property type="project" value="UniProtKB-EC"/>
</dbReference>
<keyword evidence="7 13" id="KW-0949">S-adenosyl-L-methionine</keyword>
<dbReference type="Proteomes" id="UP000728032">
    <property type="component" value="Unassembled WGS sequence"/>
</dbReference>
<dbReference type="GO" id="GO:0032259">
    <property type="term" value="P:methylation"/>
    <property type="evidence" value="ECO:0007669"/>
    <property type="project" value="UniProtKB-KW"/>
</dbReference>
<evidence type="ECO:0000256" key="11">
    <source>
        <dbReference type="ARBA" id="ARBA00023572"/>
    </source>
</evidence>
<dbReference type="Gene3D" id="1.20.120.1630">
    <property type="match status" value="1"/>
</dbReference>
<evidence type="ECO:0000256" key="6">
    <source>
        <dbReference type="ARBA" id="ARBA00022679"/>
    </source>
</evidence>
<feature type="transmembrane region" description="Helical" evidence="13">
    <location>
        <begin position="41"/>
        <end position="60"/>
    </location>
</feature>
<keyword evidence="10 13" id="KW-0472">Membrane</keyword>
<evidence type="ECO:0000256" key="12">
    <source>
        <dbReference type="ARBA" id="ARBA00023656"/>
    </source>
</evidence>
<dbReference type="PROSITE" id="PS51564">
    <property type="entry name" value="SAM_ICMT"/>
    <property type="match status" value="1"/>
</dbReference>
<comment type="function">
    <text evidence="11">Catalyzes the post-translational methylation of isoprenylated C-terminal cysteine residues.</text>
</comment>
<keyword evidence="9 13" id="KW-1133">Transmembrane helix</keyword>
<evidence type="ECO:0000256" key="1">
    <source>
        <dbReference type="ARBA" id="ARBA00001450"/>
    </source>
</evidence>
<evidence type="ECO:0000256" key="2">
    <source>
        <dbReference type="ARBA" id="ARBA00004141"/>
    </source>
</evidence>
<keyword evidence="5 13" id="KW-0489">Methyltransferase</keyword>
<dbReference type="Pfam" id="PF04140">
    <property type="entry name" value="ICMT"/>
    <property type="match status" value="1"/>
</dbReference>
<evidence type="ECO:0000256" key="7">
    <source>
        <dbReference type="ARBA" id="ARBA00022691"/>
    </source>
</evidence>
<keyword evidence="13" id="KW-0256">Endoplasmic reticulum</keyword>
<proteinExistence type="inferred from homology"/>
<name>A0A7R9MTC7_9ACAR</name>
<evidence type="ECO:0000256" key="4">
    <source>
        <dbReference type="ARBA" id="ARBA00012151"/>
    </source>
</evidence>
<dbReference type="InterPro" id="IPR025770">
    <property type="entry name" value="PPMT_MeTrfase"/>
</dbReference>
<dbReference type="GO" id="GO:0005789">
    <property type="term" value="C:endoplasmic reticulum membrane"/>
    <property type="evidence" value="ECO:0007669"/>
    <property type="project" value="UniProtKB-SubCell"/>
</dbReference>
<evidence type="ECO:0000256" key="10">
    <source>
        <dbReference type="ARBA" id="ARBA00023136"/>
    </source>
</evidence>
<evidence type="ECO:0000256" key="3">
    <source>
        <dbReference type="ARBA" id="ARBA00009140"/>
    </source>
</evidence>
<comment type="caution">
    <text evidence="13">Lacks conserved residue(s) required for the propagation of feature annotation.</text>
</comment>
<evidence type="ECO:0000313" key="14">
    <source>
        <dbReference type="EMBL" id="CAD7665367.1"/>
    </source>
</evidence>
<dbReference type="EC" id="2.1.1.100" evidence="4 13"/>
<organism evidence="14">
    <name type="scientific">Oppiella nova</name>
    <dbReference type="NCBI Taxonomy" id="334625"/>
    <lineage>
        <taxon>Eukaryota</taxon>
        <taxon>Metazoa</taxon>
        <taxon>Ecdysozoa</taxon>
        <taxon>Arthropoda</taxon>
        <taxon>Chelicerata</taxon>
        <taxon>Arachnida</taxon>
        <taxon>Acari</taxon>
        <taxon>Acariformes</taxon>
        <taxon>Sarcoptiformes</taxon>
        <taxon>Oribatida</taxon>
        <taxon>Brachypylina</taxon>
        <taxon>Oppioidea</taxon>
        <taxon>Oppiidae</taxon>
        <taxon>Oppiella</taxon>
    </lineage>
</organism>
<dbReference type="EMBL" id="OC960359">
    <property type="protein sequence ID" value="CAD7665367.1"/>
    <property type="molecule type" value="Genomic_DNA"/>
</dbReference>
<comment type="subcellular location">
    <subcellularLocation>
        <location evidence="13">Endoplasmic reticulum membrane</location>
        <topology evidence="13">Multi-pass membrane protein</topology>
    </subcellularLocation>
    <subcellularLocation>
        <location evidence="2">Membrane</location>
        <topology evidence="2">Multi-pass membrane protein</topology>
    </subcellularLocation>
</comment>
<comment type="catalytic activity">
    <reaction evidence="1 13">
        <text>[protein]-C-terminal S-[(2E,6E)-farnesyl]-L-cysteine + S-adenosyl-L-methionine = [protein]-C-terminal S-[(2E,6E)-farnesyl]-L-cysteine methyl ester + S-adenosyl-L-homocysteine</text>
        <dbReference type="Rhea" id="RHEA:21672"/>
        <dbReference type="Rhea" id="RHEA-COMP:12125"/>
        <dbReference type="Rhea" id="RHEA-COMP:12126"/>
        <dbReference type="ChEBI" id="CHEBI:57856"/>
        <dbReference type="ChEBI" id="CHEBI:59789"/>
        <dbReference type="ChEBI" id="CHEBI:90510"/>
        <dbReference type="ChEBI" id="CHEBI:90511"/>
        <dbReference type="EC" id="2.1.1.100"/>
    </reaction>
</comment>
<feature type="non-terminal residue" evidence="14">
    <location>
        <position position="100"/>
    </location>
</feature>
<dbReference type="EMBL" id="CAJPVJ010045534">
    <property type="protein sequence ID" value="CAG2182503.1"/>
    <property type="molecule type" value="Genomic_DNA"/>
</dbReference>
<evidence type="ECO:0000256" key="9">
    <source>
        <dbReference type="ARBA" id="ARBA00022989"/>
    </source>
</evidence>
<gene>
    <name evidence="14" type="ORF">ONB1V03_LOCUS21924</name>
</gene>
<protein>
    <recommendedName>
        <fullName evidence="12 13">Protein-S-isoprenylcysteine O-methyltransferase</fullName>
        <ecNumber evidence="4 13">2.1.1.100</ecNumber>
    </recommendedName>
</protein>
<dbReference type="InterPro" id="IPR007269">
    <property type="entry name" value="ICMT_MeTrfase"/>
</dbReference>
<sequence length="100" mass="11856">GHVLVTHGIYAFCRHPSYVGWFYWSIGTQVSHRFPDTYADIILMNPICCVGYAVMSWIFFRDRIYHEEITLLNFFGDEYLKYKQRVGTGLPFITGYRFQL</sequence>
<reference evidence="14" key="1">
    <citation type="submission" date="2020-11" db="EMBL/GenBank/DDBJ databases">
        <authorList>
            <person name="Tran Van P."/>
        </authorList>
    </citation>
    <scope>NUCLEOTIDE SEQUENCE</scope>
</reference>
<keyword evidence="8 13" id="KW-0812">Transmembrane</keyword>
<evidence type="ECO:0000256" key="8">
    <source>
        <dbReference type="ARBA" id="ARBA00022692"/>
    </source>
</evidence>
<keyword evidence="15" id="KW-1185">Reference proteome</keyword>
<dbReference type="AlphaFoldDB" id="A0A7R9MTC7"/>